<evidence type="ECO:0000259" key="2">
    <source>
        <dbReference type="Pfam" id="PF01345"/>
    </source>
</evidence>
<comment type="caution">
    <text evidence="5">The sequence shown here is derived from an EMBL/GenBank/DDBJ whole genome shotgun (WGS) entry which is preliminary data.</text>
</comment>
<reference evidence="5 6" key="1">
    <citation type="submission" date="2017-10" db="EMBL/GenBank/DDBJ databases">
        <title>Massilia psychrophilum sp. nov., a novel purple-pigmented bacterium isolated from Tianshan glacier, Xinjiang Municipality, China.</title>
        <authorList>
            <person name="Wang H."/>
        </authorList>
    </citation>
    <scope>NUCLEOTIDE SEQUENCE [LARGE SCALE GENOMIC DNA]</scope>
    <source>
        <strain evidence="5 6">JCM 30813</strain>
    </source>
</reference>
<dbReference type="InterPro" id="IPR046524">
    <property type="entry name" value="DUF6701"/>
</dbReference>
<dbReference type="Pfam" id="PF11824">
    <property type="entry name" value="DUF3344"/>
    <property type="match status" value="1"/>
</dbReference>
<keyword evidence="6" id="KW-1185">Reference proteome</keyword>
<dbReference type="RefSeq" id="WP_099916788.1">
    <property type="nucleotide sequence ID" value="NZ_BMHS01000028.1"/>
</dbReference>
<keyword evidence="1" id="KW-0732">Signal</keyword>
<feature type="domain" description="DUF11" evidence="2">
    <location>
        <begin position="312"/>
        <end position="427"/>
    </location>
</feature>
<name>A0A2G8SZ33_9BURK</name>
<dbReference type="OrthoDB" id="9790247at2"/>
<sequence>MKALLRHCCALLLAAASMLAGTGARADTDIRLFQSFAGNVNFVGTQKTMRTASNAKDPCAAVGANTELSATLAGIPAGATILSAQLYWAASNSSADYTVTFQGSSVSAPSTRRYFSNTVGYDYFGGAADVTTQVKATRNGTYTFKGLNVNTGSPYCSVQGVIGGFSLLVVYSNPAEQYRVLNIYEGFRYILNSALTLTLSNFLTPTPLDSATGRVAHITWEGDATLVANGERLMVNGVEMTDSLNPSENQFNSASNINNDAASYGIDFDAYTIGSPVIAAGQSEVKTLYQSGQDLVLLNVEVIAMPNVLAADLSISMVRNNELKVNASTSYTLTVSNIGPSAEAGPVVVTNTLPAGMSFVSASGSNWTCSVSGQVITCRNSAALAVGASLPPLTVAAMVNTSGSLTNTATVAGSMFDNVAANNSDSDTGAVASPVAVFTDKICVAGKAFGDPAQPCKMANWAPLEAGTVMSKVFLTVLTQATGVPTALSNKDAIVQIQVALSCHNPTTYNPAAGTKATFAGVILPLCTPNGAAPGTGAAEWSATVNAAFPAHSPSAPMTAGFQYNDVGKVAVYLRDLANTIVGGLPFVSMPSRIVLSVTGNPAPVDATGGAFVAAGVPFSMTIGAYTALNVPAPNFGRESSPQTFSLKWPVVSPFPDMTQMPALSGTFGAIALGAASGSTFSWPEVGILPLTPGLASGNYLGGGVVPGATVNVGRFVPDHFDTETAAVNACPANMGCVLPISRMAYSAQSFATRIIARNATNDTVQNYQGAFARALTMTAWTSAGLDTGANPNGGTLAGNSVATSAFTRGTADFSLASLAPTLTYILPRPFSSAAPRALDWSTPTVIYLRASETAVPAVTSKRATGSVEGGIMIASGRLQVQNAFGSELMMMPVDLRAQYWTGGTTGRWENNSADNSTLLHPLAPNVSYSNCSKALQSAVAAPNNCKDVFSQVSGAKIILVAGAGKIRLRPLGSGNTGSVEIRLNNPSWLPVAPGRLVFGIYKSPLIYFREVY</sequence>
<evidence type="ECO:0000313" key="6">
    <source>
        <dbReference type="Proteomes" id="UP000228593"/>
    </source>
</evidence>
<dbReference type="Pfam" id="PF01345">
    <property type="entry name" value="DUF11"/>
    <property type="match status" value="1"/>
</dbReference>
<dbReference type="InterPro" id="IPR001434">
    <property type="entry name" value="OmcB-like_DUF11"/>
</dbReference>
<feature type="signal peptide" evidence="1">
    <location>
        <begin position="1"/>
        <end position="26"/>
    </location>
</feature>
<evidence type="ECO:0000259" key="3">
    <source>
        <dbReference type="Pfam" id="PF11824"/>
    </source>
</evidence>
<feature type="domain" description="DUF6701" evidence="4">
    <location>
        <begin position="537"/>
        <end position="1012"/>
    </location>
</feature>
<dbReference type="EMBL" id="PDOB01000025">
    <property type="protein sequence ID" value="PIL38992.1"/>
    <property type="molecule type" value="Genomic_DNA"/>
</dbReference>
<organism evidence="5 6">
    <name type="scientific">Massilia psychrophila</name>
    <dbReference type="NCBI Taxonomy" id="1603353"/>
    <lineage>
        <taxon>Bacteria</taxon>
        <taxon>Pseudomonadati</taxon>
        <taxon>Pseudomonadota</taxon>
        <taxon>Betaproteobacteria</taxon>
        <taxon>Burkholderiales</taxon>
        <taxon>Oxalobacteraceae</taxon>
        <taxon>Telluria group</taxon>
        <taxon>Massilia</taxon>
    </lineage>
</organism>
<dbReference type="InterPro" id="IPR021779">
    <property type="entry name" value="DUF3344"/>
</dbReference>
<feature type="chain" id="PRO_5013950201" evidence="1">
    <location>
        <begin position="27"/>
        <end position="1013"/>
    </location>
</feature>
<dbReference type="NCBIfam" id="TIGR01451">
    <property type="entry name" value="B_ant_repeat"/>
    <property type="match status" value="1"/>
</dbReference>
<evidence type="ECO:0000259" key="4">
    <source>
        <dbReference type="Pfam" id="PF20419"/>
    </source>
</evidence>
<dbReference type="InterPro" id="IPR047589">
    <property type="entry name" value="DUF11_rpt"/>
</dbReference>
<gene>
    <name evidence="5" type="ORF">CR103_15030</name>
</gene>
<accession>A0A2G8SZ33</accession>
<dbReference type="AlphaFoldDB" id="A0A2G8SZ33"/>
<proteinExistence type="predicted"/>
<dbReference type="Pfam" id="PF20419">
    <property type="entry name" value="DUF6701"/>
    <property type="match status" value="1"/>
</dbReference>
<evidence type="ECO:0000256" key="1">
    <source>
        <dbReference type="SAM" id="SignalP"/>
    </source>
</evidence>
<dbReference type="Proteomes" id="UP000228593">
    <property type="component" value="Unassembled WGS sequence"/>
</dbReference>
<protein>
    <submittedName>
        <fullName evidence="5">Uncharacterized protein</fullName>
    </submittedName>
</protein>
<evidence type="ECO:0000313" key="5">
    <source>
        <dbReference type="EMBL" id="PIL38992.1"/>
    </source>
</evidence>
<feature type="domain" description="DUF3344" evidence="3">
    <location>
        <begin position="71"/>
        <end position="250"/>
    </location>
</feature>